<gene>
    <name evidence="2" type="ORF">N0D28_10270</name>
</gene>
<dbReference type="InterPro" id="IPR005846">
    <property type="entry name" value="A-D-PHexomutase_a/b/a-III"/>
</dbReference>
<organism evidence="2 3">
    <name type="scientific">Deinococcus rubellus</name>
    <dbReference type="NCBI Taxonomy" id="1889240"/>
    <lineage>
        <taxon>Bacteria</taxon>
        <taxon>Thermotogati</taxon>
        <taxon>Deinococcota</taxon>
        <taxon>Deinococci</taxon>
        <taxon>Deinococcales</taxon>
        <taxon>Deinococcaceae</taxon>
        <taxon>Deinococcus</taxon>
    </lineage>
</organism>
<keyword evidence="3" id="KW-1185">Reference proteome</keyword>
<feature type="domain" description="Alpha-D-phosphohexomutase alpha/beta/alpha" evidence="1">
    <location>
        <begin position="20"/>
        <end position="79"/>
    </location>
</feature>
<proteinExistence type="predicted"/>
<dbReference type="Gene3D" id="3.40.120.10">
    <property type="entry name" value="Alpha-D-Glucose-1,6-Bisphosphate, subunit A, domain 3"/>
    <property type="match status" value="2"/>
</dbReference>
<dbReference type="InterPro" id="IPR016055">
    <property type="entry name" value="A-D-PHexomutase_a/b/a-I/II/III"/>
</dbReference>
<protein>
    <recommendedName>
        <fullName evidence="1">Alpha-D-phosphohexomutase alpha/beta/alpha domain-containing protein</fullName>
    </recommendedName>
</protein>
<dbReference type="RefSeq" id="WP_260559433.1">
    <property type="nucleotide sequence ID" value="NZ_BAABEC010000179.1"/>
</dbReference>
<name>A0ABY5YDI7_9DEIO</name>
<evidence type="ECO:0000313" key="2">
    <source>
        <dbReference type="EMBL" id="UWX63140.1"/>
    </source>
</evidence>
<dbReference type="Pfam" id="PF02880">
    <property type="entry name" value="PGM_PMM_III"/>
    <property type="match status" value="1"/>
</dbReference>
<dbReference type="EMBL" id="CP104213">
    <property type="protein sequence ID" value="UWX63140.1"/>
    <property type="molecule type" value="Genomic_DNA"/>
</dbReference>
<accession>A0ABY5YDI7</accession>
<dbReference type="Proteomes" id="UP001060261">
    <property type="component" value="Chromosome"/>
</dbReference>
<evidence type="ECO:0000313" key="3">
    <source>
        <dbReference type="Proteomes" id="UP001060261"/>
    </source>
</evidence>
<sequence>MTDGDADRVGAVTAGGRFFDSHQIFSVFIKHLYGRGLRGLVVKTVPSRRLIELLTRQLGLELLETPVSFKYIADAFLKGRPTLPGS</sequence>
<evidence type="ECO:0000259" key="1">
    <source>
        <dbReference type="Pfam" id="PF02880"/>
    </source>
</evidence>
<dbReference type="SUPFAM" id="SSF53738">
    <property type="entry name" value="Phosphoglucomutase, first 3 domains"/>
    <property type="match status" value="1"/>
</dbReference>
<reference evidence="2" key="1">
    <citation type="submission" date="2022-09" db="EMBL/GenBank/DDBJ databases">
        <title>genome sequence of Deinococcus rubellus.</title>
        <authorList>
            <person name="Srinivasan S."/>
        </authorList>
    </citation>
    <scope>NUCLEOTIDE SEQUENCE</scope>
    <source>
        <strain evidence="2">Ant6</strain>
    </source>
</reference>